<feature type="region of interest" description="Disordered" evidence="1">
    <location>
        <begin position="107"/>
        <end position="129"/>
    </location>
</feature>
<protein>
    <submittedName>
        <fullName evidence="2">Uncharacterized protein</fullName>
    </submittedName>
</protein>
<evidence type="ECO:0000313" key="3">
    <source>
        <dbReference type="Proteomes" id="UP000799778"/>
    </source>
</evidence>
<feature type="region of interest" description="Disordered" evidence="1">
    <location>
        <begin position="237"/>
        <end position="291"/>
    </location>
</feature>
<dbReference type="Proteomes" id="UP000799778">
    <property type="component" value="Unassembled WGS sequence"/>
</dbReference>
<sequence>MFLGFCIPYFVPTLCLFGSIQDRGSGYIAELSKQIVRTDAGYFIQEREVDVCQAESFHHHHTERQVNPENKMMLSANPFFPPQTFYTPLRPSPLAERPANVLSRPFTFTMPAQPDKTSASVPKRTHKPNPVIQSRDVASQRRRDMFFKRVQKDREDRRWEARGDQIQRLDFISDQKKWEAAKARQAPEVPEEYLDQEFEEFVASQSDEQYMERDVSEAEWIAAQEEHELQQMIASMEEADGDDNDRMSQHYGSDDEDYDQIFMECANLTDCTQQEQPSSSNFDDPDAMDMS</sequence>
<accession>A0A6A5XMW6</accession>
<evidence type="ECO:0000256" key="1">
    <source>
        <dbReference type="SAM" id="MobiDB-lite"/>
    </source>
</evidence>
<dbReference type="EMBL" id="ML978071">
    <property type="protein sequence ID" value="KAF2013684.1"/>
    <property type="molecule type" value="Genomic_DNA"/>
</dbReference>
<dbReference type="AlphaFoldDB" id="A0A6A5XMW6"/>
<reference evidence="2" key="1">
    <citation type="journal article" date="2020" name="Stud. Mycol.">
        <title>101 Dothideomycetes genomes: a test case for predicting lifestyles and emergence of pathogens.</title>
        <authorList>
            <person name="Haridas S."/>
            <person name="Albert R."/>
            <person name="Binder M."/>
            <person name="Bloem J."/>
            <person name="Labutti K."/>
            <person name="Salamov A."/>
            <person name="Andreopoulos B."/>
            <person name="Baker S."/>
            <person name="Barry K."/>
            <person name="Bills G."/>
            <person name="Bluhm B."/>
            <person name="Cannon C."/>
            <person name="Castanera R."/>
            <person name="Culley D."/>
            <person name="Daum C."/>
            <person name="Ezra D."/>
            <person name="Gonzalez J."/>
            <person name="Henrissat B."/>
            <person name="Kuo A."/>
            <person name="Liang C."/>
            <person name="Lipzen A."/>
            <person name="Lutzoni F."/>
            <person name="Magnuson J."/>
            <person name="Mondo S."/>
            <person name="Nolan M."/>
            <person name="Ohm R."/>
            <person name="Pangilinan J."/>
            <person name="Park H.-J."/>
            <person name="Ramirez L."/>
            <person name="Alfaro M."/>
            <person name="Sun H."/>
            <person name="Tritt A."/>
            <person name="Yoshinaga Y."/>
            <person name="Zwiers L.-H."/>
            <person name="Turgeon B."/>
            <person name="Goodwin S."/>
            <person name="Spatafora J."/>
            <person name="Crous P."/>
            <person name="Grigoriev I."/>
        </authorList>
    </citation>
    <scope>NUCLEOTIDE SEQUENCE</scope>
    <source>
        <strain evidence="2">CBS 175.79</strain>
    </source>
</reference>
<name>A0A6A5XMW6_9PLEO</name>
<dbReference type="OrthoDB" id="5279705at2759"/>
<keyword evidence="3" id="KW-1185">Reference proteome</keyword>
<evidence type="ECO:0000313" key="2">
    <source>
        <dbReference type="EMBL" id="KAF2013684.1"/>
    </source>
</evidence>
<gene>
    <name evidence="2" type="ORF">BU24DRAFT_452525</name>
</gene>
<feature type="compositionally biased region" description="Polar residues" evidence="1">
    <location>
        <begin position="269"/>
        <end position="282"/>
    </location>
</feature>
<dbReference type="GeneID" id="54288593"/>
<organism evidence="2 3">
    <name type="scientific">Aaosphaeria arxii CBS 175.79</name>
    <dbReference type="NCBI Taxonomy" id="1450172"/>
    <lineage>
        <taxon>Eukaryota</taxon>
        <taxon>Fungi</taxon>
        <taxon>Dikarya</taxon>
        <taxon>Ascomycota</taxon>
        <taxon>Pezizomycotina</taxon>
        <taxon>Dothideomycetes</taxon>
        <taxon>Pleosporomycetidae</taxon>
        <taxon>Pleosporales</taxon>
        <taxon>Pleosporales incertae sedis</taxon>
        <taxon>Aaosphaeria</taxon>
    </lineage>
</organism>
<proteinExistence type="predicted"/>
<dbReference type="RefSeq" id="XP_033382023.1">
    <property type="nucleotide sequence ID" value="XM_033531196.1"/>
</dbReference>